<dbReference type="PROSITE" id="PS51257">
    <property type="entry name" value="PROKAR_LIPOPROTEIN"/>
    <property type="match status" value="1"/>
</dbReference>
<protein>
    <submittedName>
        <fullName evidence="2">Carbohydrate ABC transporter substrate-binding protein</fullName>
    </submittedName>
</protein>
<dbReference type="PANTHER" id="PTHR43649:SF12">
    <property type="entry name" value="DIACETYLCHITOBIOSE BINDING PROTEIN DASA"/>
    <property type="match status" value="1"/>
</dbReference>
<organism evidence="2 3">
    <name type="scientific">Eiseniibacteriota bacterium</name>
    <dbReference type="NCBI Taxonomy" id="2212470"/>
    <lineage>
        <taxon>Bacteria</taxon>
        <taxon>Candidatus Eiseniibacteriota</taxon>
    </lineage>
</organism>
<feature type="signal peptide" evidence="1">
    <location>
        <begin position="1"/>
        <end position="26"/>
    </location>
</feature>
<name>A0A933SE93_UNCEI</name>
<dbReference type="AlphaFoldDB" id="A0A933SE93"/>
<dbReference type="Pfam" id="PF13416">
    <property type="entry name" value="SBP_bac_8"/>
    <property type="match status" value="1"/>
</dbReference>
<keyword evidence="1" id="KW-0732">Signal</keyword>
<evidence type="ECO:0000256" key="1">
    <source>
        <dbReference type="SAM" id="SignalP"/>
    </source>
</evidence>
<reference evidence="2" key="1">
    <citation type="submission" date="2020-07" db="EMBL/GenBank/DDBJ databases">
        <title>Huge and variable diversity of episymbiotic CPR bacteria and DPANN archaea in groundwater ecosystems.</title>
        <authorList>
            <person name="He C.Y."/>
            <person name="Keren R."/>
            <person name="Whittaker M."/>
            <person name="Farag I.F."/>
            <person name="Doudna J."/>
            <person name="Cate J.H.D."/>
            <person name="Banfield J.F."/>
        </authorList>
    </citation>
    <scope>NUCLEOTIDE SEQUENCE</scope>
    <source>
        <strain evidence="2">NC_groundwater_1813_Pr3_B-0.1um_71_17</strain>
    </source>
</reference>
<feature type="chain" id="PRO_5037551072" evidence="1">
    <location>
        <begin position="27"/>
        <end position="389"/>
    </location>
</feature>
<dbReference type="Proteomes" id="UP000696931">
    <property type="component" value="Unassembled WGS sequence"/>
</dbReference>
<accession>A0A933SE93</accession>
<proteinExistence type="predicted"/>
<dbReference type="InterPro" id="IPR006059">
    <property type="entry name" value="SBP"/>
</dbReference>
<evidence type="ECO:0000313" key="3">
    <source>
        <dbReference type="Proteomes" id="UP000696931"/>
    </source>
</evidence>
<dbReference type="EMBL" id="JACRIW010000037">
    <property type="protein sequence ID" value="MBI5168833.1"/>
    <property type="molecule type" value="Genomic_DNA"/>
</dbReference>
<sequence length="389" mass="40674">MNLRTGLRAAGAVLAACATVCVAVLAGCAPGAPKRTTVEFWQPFEASRYDSVIARFERANPALTVHVRTIEAGAMRDSIAAALASGALPDLCVLDSTTLPALLEHGDLSDWSAGVADLRDSLVGWESCSVGDALYGMPWLAAPRLLVYDHDRFVRAGLDPAEVLSGWEAFSRASAKLRRVGGMPVMGFARDGLFAACLPALAADDSVRWDDDERVLALEAMVRLRAQGMVGTQDSLERAFESGTLAVIAAGPAFARRIAGRPHVGIAPLPGLVTPATCLVLASFARSRHKEAALRFARALDSDSEAVELADRFPDWVPARRVAPAGTGAGALFASQVPRAWFAPATAAEAARRAVLEAAFAASLLQGTGVRASLAAAQASLDSLAGVHP</sequence>
<dbReference type="SUPFAM" id="SSF53850">
    <property type="entry name" value="Periplasmic binding protein-like II"/>
    <property type="match status" value="1"/>
</dbReference>
<dbReference type="InterPro" id="IPR050490">
    <property type="entry name" value="Bact_solute-bd_prot1"/>
</dbReference>
<evidence type="ECO:0000313" key="2">
    <source>
        <dbReference type="EMBL" id="MBI5168833.1"/>
    </source>
</evidence>
<comment type="caution">
    <text evidence="2">The sequence shown here is derived from an EMBL/GenBank/DDBJ whole genome shotgun (WGS) entry which is preliminary data.</text>
</comment>
<gene>
    <name evidence="2" type="ORF">HZA61_05040</name>
</gene>
<dbReference type="PANTHER" id="PTHR43649">
    <property type="entry name" value="ARABINOSE-BINDING PROTEIN-RELATED"/>
    <property type="match status" value="1"/>
</dbReference>
<dbReference type="Gene3D" id="3.40.190.10">
    <property type="entry name" value="Periplasmic binding protein-like II"/>
    <property type="match status" value="1"/>
</dbReference>